<dbReference type="WBParaSite" id="PSAMB.scaffold5189size12380.g26074.t1">
    <property type="protein sequence ID" value="PSAMB.scaffold5189size12380.g26074.t1"/>
    <property type="gene ID" value="PSAMB.scaffold5189size12380.g26074"/>
</dbReference>
<name>A0A914WTF3_9BILA</name>
<evidence type="ECO:0000256" key="1">
    <source>
        <dbReference type="PROSITE-ProRule" id="PRU00042"/>
    </source>
</evidence>
<keyword evidence="1" id="KW-0862">Zinc</keyword>
<dbReference type="AlphaFoldDB" id="A0A914WTF3"/>
<dbReference type="PROSITE" id="PS00028">
    <property type="entry name" value="ZINC_FINGER_C2H2_1"/>
    <property type="match status" value="2"/>
</dbReference>
<keyword evidence="1" id="KW-0479">Metal-binding</keyword>
<dbReference type="PANTHER" id="PTHR31912:SF34">
    <property type="entry name" value="NOTOCHORD-RELATED PROTEIN"/>
    <property type="match status" value="1"/>
</dbReference>
<protein>
    <submittedName>
        <fullName evidence="4">C2H2-type domain-containing protein</fullName>
    </submittedName>
</protein>
<dbReference type="PANTHER" id="PTHR31912">
    <property type="entry name" value="IP13529P"/>
    <property type="match status" value="1"/>
</dbReference>
<accession>A0A914WTF3</accession>
<dbReference type="SMART" id="SM00355">
    <property type="entry name" value="ZnF_C2H2"/>
    <property type="match status" value="2"/>
</dbReference>
<sequence length="1242" mass="141655">MYNCQFCSSSLADIPSLRIHHRDYHPGALREGPLRCAEAGCTLLYGSAYAYYRHLGVSHPPLVDRPDVERIVVHANVSSDAADGFVEEAVRASSPAASESPQLFSESVRQNAILFVSSMLANSSVAQKFVDFVCHGVDDFCNKIVEHLRSEVTKITCREGLSPHAEAELQSLLKCVESPLNFLSSTHRREVFFQKTGLCVLPQKIVLGSRSSTKRTRDGFAPQPAQFSMQLIPLRRSLENLFTSEQISSHVKLPSDALLANPNPTVFTRALDGHHMRSLYRRVKEDYVAIELYYDDIEVVNPIGTKKGPNKLGVFYYCIRNLPNHMNCHSANIHLLCIGYTMDFKECGYEKIMGILQKEFSELENNGFSYNGRKLKVVLLNVIGDNLGLNTILGLKQRFWGVHFCRFCHASTETIQTTFVEDQFHLRSKAEFDNLTDHEREHYLREHGLSGSSVLNSLQYFHTFENYSVDLMHDILEGHGQHVANLVLRHLIRSTALSVDTLNRQIAWFPYGRTDRKNRPTEIPADRLRGNPCNTVSQRAAQSWCLLRLLPLLLRRYVSVDDPVWAFYVEFLLLLELLFAPVIAADSLPVLKADICRHLSQFKHLFPDQQLTPKSHFLVHYPRIIEEMGPPYFFWCMHMEMKHNFLKRYAHINQNYRNLPLTMAKKHQMYAANVVLSGSFIKAELDRGGIEWKVVSAEAWCDSLLVAFPQLAADSLLEATESLTFLGVEYRFGDVLILDFNLDRNVPILGRITDIVEIEGVWYIVVGMLTICGRDPDLNAYAVEPGNMFRFVNAKKSHSFYSKISLEDRRSLPPSPILSGEIALLGFLAIFPLLHGRGQKADKCASNGIYIEFKGTYDCAEVLEEIRKRKLTQLVLVKLGAGMGKYYVRVDDDLVEVKGNFTAGLQLLIQLHFVLRLNYDIRCLGAYRIFEHCYGLETKLKYSMNFAYVQLFDEKKASIVKKEKIALEEDGTLQGLIVRFFSRFDKEEAMVCVTFPSFSLFSVRIDPRLLLRHRERGPSFRTISSQRSFMATTSHSRSSEKRILESPSLSERLEREFLDVQFQLNNSFRAQLQQALEADEEEEIKQCVPVVVRGLETRIANLRLGDKDPTYFKFADQLRAGSYDSAEVLEEIRKRKLTQLVLVKLGAGMGKYSVRIDDDLLVLEEIRKRKLTQLVLVKLGAGMGKYSVRIDDDLVKVKGNFTAGLQLLMQLHFVLHLNYDPKCLGAYRILRIVMVMRPSLDI</sequence>
<dbReference type="Proteomes" id="UP000887566">
    <property type="component" value="Unplaced"/>
</dbReference>
<feature type="domain" description="C2H2-type" evidence="2">
    <location>
        <begin position="2"/>
        <end position="30"/>
    </location>
</feature>
<dbReference type="GO" id="GO:0008270">
    <property type="term" value="F:zinc ion binding"/>
    <property type="evidence" value="ECO:0007669"/>
    <property type="project" value="UniProtKB-KW"/>
</dbReference>
<dbReference type="InterPro" id="IPR013087">
    <property type="entry name" value="Znf_C2H2_type"/>
</dbReference>
<keyword evidence="3" id="KW-1185">Reference proteome</keyword>
<evidence type="ECO:0000313" key="3">
    <source>
        <dbReference type="Proteomes" id="UP000887566"/>
    </source>
</evidence>
<keyword evidence="1" id="KW-0863">Zinc-finger</keyword>
<dbReference type="PROSITE" id="PS50157">
    <property type="entry name" value="ZINC_FINGER_C2H2_2"/>
    <property type="match status" value="1"/>
</dbReference>
<evidence type="ECO:0000313" key="4">
    <source>
        <dbReference type="WBParaSite" id="PSAMB.scaffold5189size12380.g26074.t1"/>
    </source>
</evidence>
<organism evidence="3 4">
    <name type="scientific">Plectus sambesii</name>
    <dbReference type="NCBI Taxonomy" id="2011161"/>
    <lineage>
        <taxon>Eukaryota</taxon>
        <taxon>Metazoa</taxon>
        <taxon>Ecdysozoa</taxon>
        <taxon>Nematoda</taxon>
        <taxon>Chromadorea</taxon>
        <taxon>Plectida</taxon>
        <taxon>Plectina</taxon>
        <taxon>Plectoidea</taxon>
        <taxon>Plectidae</taxon>
        <taxon>Plectus</taxon>
    </lineage>
</organism>
<evidence type="ECO:0000259" key="2">
    <source>
        <dbReference type="PROSITE" id="PS50157"/>
    </source>
</evidence>
<reference evidence="4" key="1">
    <citation type="submission" date="2022-11" db="UniProtKB">
        <authorList>
            <consortium name="WormBaseParasite"/>
        </authorList>
    </citation>
    <scope>IDENTIFICATION</scope>
</reference>
<proteinExistence type="predicted"/>